<keyword evidence="3" id="KW-1185">Reference proteome</keyword>
<accession>A0A3N6QZ88</accession>
<evidence type="ECO:0000313" key="2">
    <source>
        <dbReference type="EMBL" id="KAF3606620.1"/>
    </source>
</evidence>
<sequence>MDKNESNPWSINYSIGSSADDHHHESYAVETSIYEPGADELHECFTYEELLDMQRRDETDQHRSNTAWGRTRYTHPIDRAHRPSIDIIPSTSIDINPSTSIDNHSKRITTARADLVSLVSIDSTCA</sequence>
<protein>
    <submittedName>
        <fullName evidence="1">Uncharacterized protein</fullName>
    </submittedName>
</protein>
<reference evidence="2 3" key="3">
    <citation type="journal article" date="2020" name="BMC Genomics">
        <title>Intraspecific diversification of the crop wild relative Brassica cretica Lam. using demographic model selection.</title>
        <authorList>
            <person name="Kioukis A."/>
            <person name="Michalopoulou V.A."/>
            <person name="Briers L."/>
            <person name="Pirintsos S."/>
            <person name="Studholme D.J."/>
            <person name="Pavlidis P."/>
            <person name="Sarris P.F."/>
        </authorList>
    </citation>
    <scope>NUCLEOTIDE SEQUENCE [LARGE SCALE GENOMIC DNA]</scope>
    <source>
        <strain evidence="3">cv. PFS-1207/04</strain>
        <strain evidence="2">PFS-1207/04</strain>
    </source>
</reference>
<proteinExistence type="predicted"/>
<dbReference type="Proteomes" id="UP000266723">
    <property type="component" value="Unassembled WGS sequence"/>
</dbReference>
<reference evidence="1" key="1">
    <citation type="submission" date="2019-12" db="EMBL/GenBank/DDBJ databases">
        <title>Genome sequencing and annotation of Brassica cretica.</title>
        <authorList>
            <person name="Studholme D.J."/>
            <person name="Sarris P.F."/>
        </authorList>
    </citation>
    <scope>NUCLEOTIDE SEQUENCE</scope>
    <source>
        <strain evidence="1">PFS-102/07</strain>
        <tissue evidence="1">Leaf</tissue>
    </source>
</reference>
<dbReference type="OrthoDB" id="10523977at2759"/>
<dbReference type="AlphaFoldDB" id="A0A3N6QZ88"/>
<evidence type="ECO:0000313" key="3">
    <source>
        <dbReference type="Proteomes" id="UP000266723"/>
    </source>
</evidence>
<dbReference type="EMBL" id="QGKY02001925">
    <property type="protein sequence ID" value="KAF2546118.1"/>
    <property type="molecule type" value="Genomic_DNA"/>
</dbReference>
<organism evidence="1">
    <name type="scientific">Brassica cretica</name>
    <name type="common">Mustard</name>
    <dbReference type="NCBI Taxonomy" id="69181"/>
    <lineage>
        <taxon>Eukaryota</taxon>
        <taxon>Viridiplantae</taxon>
        <taxon>Streptophyta</taxon>
        <taxon>Embryophyta</taxon>
        <taxon>Tracheophyta</taxon>
        <taxon>Spermatophyta</taxon>
        <taxon>Magnoliopsida</taxon>
        <taxon>eudicotyledons</taxon>
        <taxon>Gunneridae</taxon>
        <taxon>Pentapetalae</taxon>
        <taxon>rosids</taxon>
        <taxon>malvids</taxon>
        <taxon>Brassicales</taxon>
        <taxon>Brassicaceae</taxon>
        <taxon>Brassiceae</taxon>
        <taxon>Brassica</taxon>
    </lineage>
</organism>
<gene>
    <name evidence="2" type="ORF">DY000_02047257</name>
    <name evidence="1" type="ORF">F2Q70_00021173</name>
</gene>
<evidence type="ECO:0000313" key="1">
    <source>
        <dbReference type="EMBL" id="KAF2546118.1"/>
    </source>
</evidence>
<comment type="caution">
    <text evidence="1">The sequence shown here is derived from an EMBL/GenBank/DDBJ whole genome shotgun (WGS) entry which is preliminary data.</text>
</comment>
<dbReference type="EMBL" id="QGKV02000297">
    <property type="protein sequence ID" value="KAF3606620.1"/>
    <property type="molecule type" value="Genomic_DNA"/>
</dbReference>
<reference evidence="2" key="2">
    <citation type="submission" date="2019-12" db="EMBL/GenBank/DDBJ databases">
        <authorList>
            <person name="Studholme D.J."/>
            <person name="Sarris P."/>
        </authorList>
    </citation>
    <scope>NUCLEOTIDE SEQUENCE</scope>
    <source>
        <strain evidence="2">PFS-1207/04</strain>
        <tissue evidence="2">Leaf</tissue>
    </source>
</reference>
<name>A0A3N6QZ88_BRACR</name>